<proteinExistence type="predicted"/>
<dbReference type="Proteomes" id="UP000250321">
    <property type="component" value="Unassembled WGS sequence"/>
</dbReference>
<accession>A0A314XUM3</accession>
<reference evidence="1 2" key="1">
    <citation type="submission" date="2018-02" db="EMBL/GenBank/DDBJ databases">
        <title>Draft genome of wild Prunus yedoensis var. nudiflora.</title>
        <authorList>
            <person name="Baek S."/>
            <person name="Kim J.-H."/>
            <person name="Choi K."/>
            <person name="Kim G.-B."/>
            <person name="Cho A."/>
            <person name="Jang H."/>
            <person name="Shin C.-H."/>
            <person name="Yu H.-J."/>
            <person name="Mun J.-H."/>
        </authorList>
    </citation>
    <scope>NUCLEOTIDE SEQUENCE [LARGE SCALE GENOMIC DNA]</scope>
    <source>
        <strain evidence="2">cv. Jeju island</strain>
        <tissue evidence="1">Leaf</tissue>
    </source>
</reference>
<evidence type="ECO:0000313" key="1">
    <source>
        <dbReference type="EMBL" id="PQP94957.1"/>
    </source>
</evidence>
<protein>
    <submittedName>
        <fullName evidence="1">Uncharacterized protein</fullName>
    </submittedName>
</protein>
<keyword evidence="2" id="KW-1185">Reference proteome</keyword>
<gene>
    <name evidence="1" type="ORF">Pyn_40207</name>
</gene>
<name>A0A314XUM3_PRUYE</name>
<evidence type="ECO:0000313" key="2">
    <source>
        <dbReference type="Proteomes" id="UP000250321"/>
    </source>
</evidence>
<dbReference type="EMBL" id="PJQY01002293">
    <property type="protein sequence ID" value="PQP94957.1"/>
    <property type="molecule type" value="Genomic_DNA"/>
</dbReference>
<dbReference type="AlphaFoldDB" id="A0A314XUM3"/>
<sequence length="74" mass="8392">MLLLDAADSSGTAIAEAPVPQTIWNDGMIDVKGQWKSEEYELKKFKFALTYTPQIRILGDNPILHLYGLWKINI</sequence>
<comment type="caution">
    <text evidence="1">The sequence shown here is derived from an EMBL/GenBank/DDBJ whole genome shotgun (WGS) entry which is preliminary data.</text>
</comment>
<organism evidence="1 2">
    <name type="scientific">Prunus yedoensis var. nudiflora</name>
    <dbReference type="NCBI Taxonomy" id="2094558"/>
    <lineage>
        <taxon>Eukaryota</taxon>
        <taxon>Viridiplantae</taxon>
        <taxon>Streptophyta</taxon>
        <taxon>Embryophyta</taxon>
        <taxon>Tracheophyta</taxon>
        <taxon>Spermatophyta</taxon>
        <taxon>Magnoliopsida</taxon>
        <taxon>eudicotyledons</taxon>
        <taxon>Gunneridae</taxon>
        <taxon>Pentapetalae</taxon>
        <taxon>rosids</taxon>
        <taxon>fabids</taxon>
        <taxon>Rosales</taxon>
        <taxon>Rosaceae</taxon>
        <taxon>Amygdaloideae</taxon>
        <taxon>Amygdaleae</taxon>
        <taxon>Prunus</taxon>
    </lineage>
</organism>